<protein>
    <submittedName>
        <fullName evidence="6">TetR family transcriptional regulator</fullName>
    </submittedName>
</protein>
<gene>
    <name evidence="6" type="ORF">MMAD_18400</name>
</gene>
<dbReference type="PANTHER" id="PTHR47506:SF1">
    <property type="entry name" value="HTH-TYPE TRANSCRIPTIONAL REGULATOR YJDC"/>
    <property type="match status" value="1"/>
</dbReference>
<name>A0A7I7XDQ2_9MYCO</name>
<keyword evidence="1" id="KW-0805">Transcription regulation</keyword>
<dbReference type="RefSeq" id="WP_163735547.1">
    <property type="nucleotide sequence ID" value="NZ_AP022610.1"/>
</dbReference>
<dbReference type="Proteomes" id="UP000466517">
    <property type="component" value="Chromosome"/>
</dbReference>
<evidence type="ECO:0000256" key="1">
    <source>
        <dbReference type="ARBA" id="ARBA00023015"/>
    </source>
</evidence>
<dbReference type="SUPFAM" id="SSF46689">
    <property type="entry name" value="Homeodomain-like"/>
    <property type="match status" value="1"/>
</dbReference>
<dbReference type="GO" id="GO:0003677">
    <property type="term" value="F:DNA binding"/>
    <property type="evidence" value="ECO:0007669"/>
    <property type="project" value="UniProtKB-UniRule"/>
</dbReference>
<dbReference type="Pfam" id="PF00440">
    <property type="entry name" value="TetR_N"/>
    <property type="match status" value="1"/>
</dbReference>
<evidence type="ECO:0000313" key="6">
    <source>
        <dbReference type="EMBL" id="BBZ27545.1"/>
    </source>
</evidence>
<reference evidence="6 7" key="1">
    <citation type="journal article" date="2019" name="Emerg. Microbes Infect.">
        <title>Comprehensive subspecies identification of 175 nontuberculous mycobacteria species based on 7547 genomic profiles.</title>
        <authorList>
            <person name="Matsumoto Y."/>
            <person name="Kinjo T."/>
            <person name="Motooka D."/>
            <person name="Nabeya D."/>
            <person name="Jung N."/>
            <person name="Uechi K."/>
            <person name="Horii T."/>
            <person name="Iida T."/>
            <person name="Fujita J."/>
            <person name="Nakamura S."/>
        </authorList>
    </citation>
    <scope>NUCLEOTIDE SEQUENCE [LARGE SCALE GENOMIC DNA]</scope>
    <source>
        <strain evidence="6 7">JCM 13574</strain>
    </source>
</reference>
<dbReference type="KEGG" id="mmag:MMAD_18400"/>
<evidence type="ECO:0000256" key="4">
    <source>
        <dbReference type="PROSITE-ProRule" id="PRU00335"/>
    </source>
</evidence>
<dbReference type="AlphaFoldDB" id="A0A7I7XDQ2"/>
<keyword evidence="2 4" id="KW-0238">DNA-binding</keyword>
<dbReference type="PRINTS" id="PR00455">
    <property type="entry name" value="HTHTETR"/>
</dbReference>
<feature type="DNA-binding region" description="H-T-H motif" evidence="4">
    <location>
        <begin position="32"/>
        <end position="51"/>
    </location>
</feature>
<dbReference type="PANTHER" id="PTHR47506">
    <property type="entry name" value="TRANSCRIPTIONAL REGULATORY PROTEIN"/>
    <property type="match status" value="1"/>
</dbReference>
<organism evidence="6 7">
    <name type="scientific">Mycolicibacterium madagascariense</name>
    <dbReference type="NCBI Taxonomy" id="212765"/>
    <lineage>
        <taxon>Bacteria</taxon>
        <taxon>Bacillati</taxon>
        <taxon>Actinomycetota</taxon>
        <taxon>Actinomycetes</taxon>
        <taxon>Mycobacteriales</taxon>
        <taxon>Mycobacteriaceae</taxon>
        <taxon>Mycolicibacterium</taxon>
    </lineage>
</organism>
<proteinExistence type="predicted"/>
<evidence type="ECO:0000259" key="5">
    <source>
        <dbReference type="PROSITE" id="PS50977"/>
    </source>
</evidence>
<dbReference type="InterPro" id="IPR001647">
    <property type="entry name" value="HTH_TetR"/>
</dbReference>
<accession>A0A7I7XDQ2</accession>
<feature type="domain" description="HTH tetR-type" evidence="5">
    <location>
        <begin position="9"/>
        <end position="69"/>
    </location>
</feature>
<keyword evidence="3" id="KW-0804">Transcription</keyword>
<evidence type="ECO:0000256" key="3">
    <source>
        <dbReference type="ARBA" id="ARBA00023163"/>
    </source>
</evidence>
<dbReference type="PROSITE" id="PS50977">
    <property type="entry name" value="HTH_TETR_2"/>
    <property type="match status" value="1"/>
</dbReference>
<dbReference type="SUPFAM" id="SSF48498">
    <property type="entry name" value="Tetracyclin repressor-like, C-terminal domain"/>
    <property type="match status" value="1"/>
</dbReference>
<evidence type="ECO:0000256" key="2">
    <source>
        <dbReference type="ARBA" id="ARBA00023125"/>
    </source>
</evidence>
<evidence type="ECO:0000313" key="7">
    <source>
        <dbReference type="Proteomes" id="UP000466517"/>
    </source>
</evidence>
<dbReference type="Gene3D" id="1.10.357.10">
    <property type="entry name" value="Tetracycline Repressor, domain 2"/>
    <property type="match status" value="1"/>
</dbReference>
<dbReference type="InterPro" id="IPR036271">
    <property type="entry name" value="Tet_transcr_reg_TetR-rel_C_sf"/>
</dbReference>
<dbReference type="InterPro" id="IPR009057">
    <property type="entry name" value="Homeodomain-like_sf"/>
</dbReference>
<dbReference type="EMBL" id="AP022610">
    <property type="protein sequence ID" value="BBZ27545.1"/>
    <property type="molecule type" value="Genomic_DNA"/>
</dbReference>
<keyword evidence="7" id="KW-1185">Reference proteome</keyword>
<sequence length="199" mass="21197">MTSTARPRRSARDRLLEAANELFYDEGVQTVGIDRVIERAGVAKASLYNTFGSKEELVQAYLESRHAGTLARLTAAIEEHTDPTARIFAVFDAQADIVSQPSFRGCAFMSASAEAPPGGMIEDAVQSYRADLRDVFVGLAKDAGAPDPIRLGRQLHLVYDGVIIAAQMDRDPSIAAAARAAVGELLTAASSSTVGGDER</sequence>